<accession>A0A7R9PAA9</accession>
<dbReference type="PROSITE" id="PS50238">
    <property type="entry name" value="RHOGAP"/>
    <property type="match status" value="1"/>
</dbReference>
<dbReference type="Gene3D" id="3.30.505.10">
    <property type="entry name" value="SH2 domain"/>
    <property type="match status" value="2"/>
</dbReference>
<dbReference type="FunFam" id="3.30.505.10:FF:000100">
    <property type="entry name" value="phosphatidylinositol 3-kinase regulatory subunit gamma"/>
    <property type="match status" value="1"/>
</dbReference>
<dbReference type="SUPFAM" id="SSF55550">
    <property type="entry name" value="SH2 domain"/>
    <property type="match status" value="2"/>
</dbReference>
<dbReference type="FunFam" id="1.10.555.10:FF:000070">
    <property type="entry name" value="Phosphatidylinositol 3-kinase regulatory subunit alpha-like Protein"/>
    <property type="match status" value="1"/>
</dbReference>
<dbReference type="InterPro" id="IPR013761">
    <property type="entry name" value="SAM/pointed_sf"/>
</dbReference>
<dbReference type="PROSITE" id="PS50001">
    <property type="entry name" value="SH2"/>
    <property type="match status" value="2"/>
</dbReference>
<dbReference type="PROSITE" id="PS50105">
    <property type="entry name" value="SAM_DOMAIN"/>
    <property type="match status" value="1"/>
</dbReference>
<dbReference type="Gene3D" id="1.10.287.1490">
    <property type="match status" value="1"/>
</dbReference>
<reference evidence="13" key="1">
    <citation type="submission" date="2020-11" db="EMBL/GenBank/DDBJ databases">
        <authorList>
            <person name="Tran Van P."/>
        </authorList>
    </citation>
    <scope>NUCLEOTIDE SEQUENCE</scope>
</reference>
<dbReference type="GO" id="GO:0005096">
    <property type="term" value="F:GTPase activator activity"/>
    <property type="evidence" value="ECO:0007669"/>
    <property type="project" value="UniProtKB-KW"/>
</dbReference>
<dbReference type="InterPro" id="IPR035020">
    <property type="entry name" value="PI3kinase_P85_cSH2"/>
</dbReference>
<dbReference type="AlphaFoldDB" id="A0A7R9PAA9"/>
<feature type="domain" description="Rho-GAP" evidence="12">
    <location>
        <begin position="459"/>
        <end position="654"/>
    </location>
</feature>
<evidence type="ECO:0000259" key="10">
    <source>
        <dbReference type="PROSITE" id="PS50081"/>
    </source>
</evidence>
<dbReference type="EMBL" id="OE183741">
    <property type="protein sequence ID" value="CAD7575958.1"/>
    <property type="molecule type" value="Genomic_DNA"/>
</dbReference>
<dbReference type="PRINTS" id="PR00678">
    <property type="entry name" value="PI3KINASEP85"/>
</dbReference>
<name>A0A7R9PAA9_TIMCA</name>
<dbReference type="CDD" id="cd09930">
    <property type="entry name" value="SH2_cSH2_p85_like"/>
    <property type="match status" value="1"/>
</dbReference>
<dbReference type="CDD" id="cd20830">
    <property type="entry name" value="C1_PIK3R-like_rpt2"/>
    <property type="match status" value="1"/>
</dbReference>
<dbReference type="PANTHER" id="PTHR46075">
    <property type="entry name" value="CHIMERIN FAMILY MEMBER"/>
    <property type="match status" value="1"/>
</dbReference>
<feature type="domain" description="SH2" evidence="9">
    <location>
        <begin position="700"/>
        <end position="794"/>
    </location>
</feature>
<dbReference type="SMART" id="SM00324">
    <property type="entry name" value="RhoGAP"/>
    <property type="match status" value="1"/>
</dbReference>
<keyword evidence="4" id="KW-0479">Metal-binding</keyword>
<evidence type="ECO:0000256" key="4">
    <source>
        <dbReference type="ARBA" id="ARBA00022723"/>
    </source>
</evidence>
<dbReference type="PRINTS" id="PR00401">
    <property type="entry name" value="SH2DOMAIN"/>
</dbReference>
<dbReference type="InterPro" id="IPR001660">
    <property type="entry name" value="SAM"/>
</dbReference>
<evidence type="ECO:0000256" key="2">
    <source>
        <dbReference type="ARBA" id="ARBA00022468"/>
    </source>
</evidence>
<dbReference type="CDD" id="cd09942">
    <property type="entry name" value="SH2_nSH2_p85_like"/>
    <property type="match status" value="1"/>
</dbReference>
<dbReference type="FunFam" id="3.30.505.10:FF:000014">
    <property type="entry name" value="Phosphatidylinositol 3-kinase regulatory subunit alpha"/>
    <property type="match status" value="1"/>
</dbReference>
<dbReference type="Gene3D" id="1.10.555.10">
    <property type="entry name" value="Rho GTPase activation protein"/>
    <property type="match status" value="1"/>
</dbReference>
<keyword evidence="7" id="KW-0727">SH2 domain</keyword>
<dbReference type="SMART" id="SM00109">
    <property type="entry name" value="C1"/>
    <property type="match status" value="1"/>
</dbReference>
<evidence type="ECO:0000256" key="3">
    <source>
        <dbReference type="ARBA" id="ARBA00022553"/>
    </source>
</evidence>
<gene>
    <name evidence="13" type="ORF">TCMB3V08_LOCUS8534</name>
</gene>
<proteinExistence type="inferred from homology"/>
<keyword evidence="8" id="KW-0175">Coiled coil</keyword>
<dbReference type="PROSITE" id="PS00479">
    <property type="entry name" value="ZF_DAG_PE_1"/>
    <property type="match status" value="1"/>
</dbReference>
<evidence type="ECO:0000259" key="9">
    <source>
        <dbReference type="PROSITE" id="PS50001"/>
    </source>
</evidence>
<evidence type="ECO:0000259" key="12">
    <source>
        <dbReference type="PROSITE" id="PS50238"/>
    </source>
</evidence>
<comment type="similarity">
    <text evidence="1">Belongs to the PI3K p85 subunit family.</text>
</comment>
<dbReference type="Pfam" id="PF00017">
    <property type="entry name" value="SH2"/>
    <property type="match status" value="2"/>
</dbReference>
<feature type="domain" description="SH2" evidence="9">
    <location>
        <begin position="987"/>
        <end position="1080"/>
    </location>
</feature>
<dbReference type="InterPro" id="IPR051854">
    <property type="entry name" value="Rho-type_GAP"/>
</dbReference>
<dbReference type="CDD" id="cd00159">
    <property type="entry name" value="RhoGAP"/>
    <property type="match status" value="1"/>
</dbReference>
<dbReference type="CDD" id="cd12923">
    <property type="entry name" value="iSH2_PI3K_IA_R"/>
    <property type="match status" value="1"/>
</dbReference>
<dbReference type="InterPro" id="IPR036860">
    <property type="entry name" value="SH2_dom_sf"/>
</dbReference>
<dbReference type="Pfam" id="PF00620">
    <property type="entry name" value="RhoGAP"/>
    <property type="match status" value="1"/>
</dbReference>
<dbReference type="Pfam" id="PF07647">
    <property type="entry name" value="SAM_2"/>
    <property type="match status" value="1"/>
</dbReference>
<feature type="coiled-coil region" evidence="8">
    <location>
        <begin position="880"/>
        <end position="921"/>
    </location>
</feature>
<dbReference type="InterPro" id="IPR000198">
    <property type="entry name" value="RhoGAP_dom"/>
</dbReference>
<dbReference type="InterPro" id="IPR008936">
    <property type="entry name" value="Rho_GTPase_activation_prot"/>
</dbReference>
<protein>
    <submittedName>
        <fullName evidence="13">(California timema) hypothetical protein</fullName>
    </submittedName>
</protein>
<keyword evidence="6" id="KW-0862">Zinc</keyword>
<dbReference type="PANTHER" id="PTHR46075:SF5">
    <property type="entry name" value="PHOSPHATIDYLINOSITOL 3-KINASE REGULATORY SUBUNIT ALPHA"/>
    <property type="match status" value="1"/>
</dbReference>
<dbReference type="PROSITE" id="PS50081">
    <property type="entry name" value="ZF_DAG_PE_2"/>
    <property type="match status" value="1"/>
</dbReference>
<keyword evidence="5" id="KW-0677">Repeat</keyword>
<evidence type="ECO:0000256" key="1">
    <source>
        <dbReference type="ARBA" id="ARBA00009442"/>
    </source>
</evidence>
<feature type="domain" description="Phorbol-ester/DAG-type" evidence="10">
    <location>
        <begin position="390"/>
        <end position="440"/>
    </location>
</feature>
<dbReference type="InterPro" id="IPR032498">
    <property type="entry name" value="PI3K_P85_iSH2"/>
</dbReference>
<sequence>MVGGKPYRREMDRMSYIDSILVRSSHAKKLEIRTSFPPVGNLAQHETSALSYYATEAGLVPLAESSRGLLPLAECSRGLVPLAQSSRGLVPLAECSRGLVPLAECSQGLVPLTESSRGLLPLAECSQGLVPLAESSRGLVPLAECSRGLHPLLKEENKAISSFEYLELIRCDVRMRTNHSTAEDGEIEVRISSLNKEGNNVTTTGHGLDSCEVEGSLEVAELEARFVLAHFEVRARSVWQRNRLLVNRLLVRRSLARSESVQAALGLALVSANQRLSWLGRGVQLLANALVVLSSTAEDGEIEPISEWSSANVVEWMAALNLYRYADVFKSKDVKGSDLIHLDRDKLMNMGIKDEFHQKAILVCIDELCRPIEHGKAIYNDVDESYKDSNHRLLEHSFSSLERCDKCNKYLRGLLHQGFLCQDCGLVSHRTCSSTGLPSCLSSGLDRPTRHHFKSVFGLGLCSQFKPAEQPAPHIVIKCTQELERRAHNIPTMDLYKLYRSTPSADQLADLRQKINDDVSNLELDVYEPHCIASALKKLLRELPDPIIPVQWYDRFLEASRIRNDEQCAICLCHLVQELPEHHRSTLHFMMAHLCRMCQMQHARGIKEPPSVLVQVLCHVFLRPPWERIIQVVYNTEAHIRVMEMLLLYGEWGEKLPEFASAPALPPRKVSRHHPPIVEMELEKERNAAELPRVLQEAEWYWGDITREEVNEKLKDTPDGTFLVRNASSKGGEYTLTLRKGGLNKLIKISHRSAKYGFSEPFKFNSVVELVDHYRTVSLAQYNSTLDIKLLYPVSRFQQEDEIASTSDMDKVAKKLAEIHEEYMLKTKTYDDYSEDFTRTSQEIILKRQALDAFTEAVSMFKDQIKLHDKFQKEAQPHEIKSLMENSEVLNQRLKSLEESQEQLEENLKQQVAFNRTLEREMYSLKPDIIQLFKQRERHFAWLNSRGIKQQQINEFLAMDGTAASGSRELEIDGNLKNLPHHDENTWLLRDCSRVEAERLLAGKPDGTFLVRPSRTGQYALSITCNGATNHCIIYETERGYGFAEPYNIYESLKLLALHYAQNSLLEHNDSLNTTLAYPVFGSYQDQCVSSQVPTQPEQCVNSGYVFSHPR</sequence>
<dbReference type="Gene3D" id="1.10.150.50">
    <property type="entry name" value="Transcription Factor, Ets-1"/>
    <property type="match status" value="1"/>
</dbReference>
<dbReference type="Gene3D" id="3.30.60.20">
    <property type="match status" value="1"/>
</dbReference>
<dbReference type="SUPFAM" id="SSF57889">
    <property type="entry name" value="Cysteine-rich domain"/>
    <property type="match status" value="1"/>
</dbReference>
<dbReference type="InterPro" id="IPR035022">
    <property type="entry name" value="PI3kinase_P85_nSH2"/>
</dbReference>
<dbReference type="SMART" id="SM00252">
    <property type="entry name" value="SH2"/>
    <property type="match status" value="2"/>
</dbReference>
<dbReference type="Pfam" id="PF16454">
    <property type="entry name" value="PI3K_P85_iSH2"/>
    <property type="match status" value="1"/>
</dbReference>
<dbReference type="SUPFAM" id="SSF47769">
    <property type="entry name" value="SAM/Pointed domain"/>
    <property type="match status" value="1"/>
</dbReference>
<organism evidence="13">
    <name type="scientific">Timema californicum</name>
    <name type="common">California timema</name>
    <name type="synonym">Walking stick</name>
    <dbReference type="NCBI Taxonomy" id="61474"/>
    <lineage>
        <taxon>Eukaryota</taxon>
        <taxon>Metazoa</taxon>
        <taxon>Ecdysozoa</taxon>
        <taxon>Arthropoda</taxon>
        <taxon>Hexapoda</taxon>
        <taxon>Insecta</taxon>
        <taxon>Pterygota</taxon>
        <taxon>Neoptera</taxon>
        <taxon>Polyneoptera</taxon>
        <taxon>Phasmatodea</taxon>
        <taxon>Timematodea</taxon>
        <taxon>Timematoidea</taxon>
        <taxon>Timematidae</taxon>
        <taxon>Timema</taxon>
    </lineage>
</organism>
<dbReference type="InterPro" id="IPR000980">
    <property type="entry name" value="SH2"/>
</dbReference>
<evidence type="ECO:0000259" key="11">
    <source>
        <dbReference type="PROSITE" id="PS50105"/>
    </source>
</evidence>
<evidence type="ECO:0000256" key="8">
    <source>
        <dbReference type="SAM" id="Coils"/>
    </source>
</evidence>
<dbReference type="InterPro" id="IPR002219">
    <property type="entry name" value="PKC_DAG/PE"/>
</dbReference>
<keyword evidence="2" id="KW-0343">GTPase activation</keyword>
<evidence type="ECO:0000313" key="13">
    <source>
        <dbReference type="EMBL" id="CAD7575958.1"/>
    </source>
</evidence>
<feature type="domain" description="SAM" evidence="11">
    <location>
        <begin position="308"/>
        <end position="371"/>
    </location>
</feature>
<evidence type="ECO:0000256" key="7">
    <source>
        <dbReference type="PROSITE-ProRule" id="PRU00191"/>
    </source>
</evidence>
<dbReference type="GO" id="GO:0007165">
    <property type="term" value="P:signal transduction"/>
    <property type="evidence" value="ECO:0007669"/>
    <property type="project" value="InterPro"/>
</dbReference>
<dbReference type="FunFam" id="1.10.150.50:FF:000146">
    <property type="entry name" value="Phosphatidylinositol 3-kinase regulatory subunit alpha-like Protein"/>
    <property type="match status" value="1"/>
</dbReference>
<dbReference type="SUPFAM" id="SSF48350">
    <property type="entry name" value="GTPase activation domain, GAP"/>
    <property type="match status" value="1"/>
</dbReference>
<dbReference type="InterPro" id="IPR046349">
    <property type="entry name" value="C1-like_sf"/>
</dbReference>
<evidence type="ECO:0000256" key="5">
    <source>
        <dbReference type="ARBA" id="ARBA00022737"/>
    </source>
</evidence>
<dbReference type="SMART" id="SM00454">
    <property type="entry name" value="SAM"/>
    <property type="match status" value="1"/>
</dbReference>
<dbReference type="Pfam" id="PF00130">
    <property type="entry name" value="C1_1"/>
    <property type="match status" value="1"/>
</dbReference>
<evidence type="ECO:0000256" key="6">
    <source>
        <dbReference type="ARBA" id="ARBA00022833"/>
    </source>
</evidence>
<dbReference type="GO" id="GO:0046872">
    <property type="term" value="F:metal ion binding"/>
    <property type="evidence" value="ECO:0007669"/>
    <property type="project" value="UniProtKB-KW"/>
</dbReference>
<keyword evidence="3" id="KW-0597">Phosphoprotein</keyword>